<dbReference type="EMBL" id="CP037422">
    <property type="protein sequence ID" value="QDU10107.1"/>
    <property type="molecule type" value="Genomic_DNA"/>
</dbReference>
<evidence type="ECO:0000259" key="1">
    <source>
        <dbReference type="PROSITE" id="PS51819"/>
    </source>
</evidence>
<dbReference type="OrthoDB" id="194298at2"/>
<evidence type="ECO:0000313" key="2">
    <source>
        <dbReference type="EMBL" id="QDU10107.1"/>
    </source>
</evidence>
<keyword evidence="3" id="KW-1185">Reference proteome</keyword>
<proteinExistence type="predicted"/>
<dbReference type="Pfam" id="PF00903">
    <property type="entry name" value="Glyoxalase"/>
    <property type="match status" value="1"/>
</dbReference>
<gene>
    <name evidence="2" type="ORF">V202x_35060</name>
</gene>
<dbReference type="AlphaFoldDB" id="A0A517WXX4"/>
<evidence type="ECO:0000313" key="3">
    <source>
        <dbReference type="Proteomes" id="UP000318384"/>
    </source>
</evidence>
<name>A0A517WXX4_9PLAN</name>
<dbReference type="CDD" id="cd06587">
    <property type="entry name" value="VOC"/>
    <property type="match status" value="1"/>
</dbReference>
<dbReference type="RefSeq" id="WP_145177425.1">
    <property type="nucleotide sequence ID" value="NZ_CP037422.1"/>
</dbReference>
<feature type="domain" description="VOC" evidence="1">
    <location>
        <begin position="1"/>
        <end position="123"/>
    </location>
</feature>
<organism evidence="2 3">
    <name type="scientific">Gimesia aquarii</name>
    <dbReference type="NCBI Taxonomy" id="2527964"/>
    <lineage>
        <taxon>Bacteria</taxon>
        <taxon>Pseudomonadati</taxon>
        <taxon>Planctomycetota</taxon>
        <taxon>Planctomycetia</taxon>
        <taxon>Planctomycetales</taxon>
        <taxon>Planctomycetaceae</taxon>
        <taxon>Gimesia</taxon>
    </lineage>
</organism>
<protein>
    <submittedName>
        <fullName evidence="2">Glyoxalase-like domain protein</fullName>
    </submittedName>
</protein>
<sequence length="127" mass="14082">MQPQPLIAVNDVPASSQWYQRLLNCQSGHGGDEYERLIADSGELILQLHHWDAHEHPYMGDPELPRGNGVLLWFRVEGFEDAVARANAMSAQVLDGPMVNPNANHREIWIKDPDGYVVVLAGATGDL</sequence>
<reference evidence="2 3" key="1">
    <citation type="submission" date="2019-03" db="EMBL/GenBank/DDBJ databases">
        <title>Deep-cultivation of Planctomycetes and their phenomic and genomic characterization uncovers novel biology.</title>
        <authorList>
            <person name="Wiegand S."/>
            <person name="Jogler M."/>
            <person name="Boedeker C."/>
            <person name="Pinto D."/>
            <person name="Vollmers J."/>
            <person name="Rivas-Marin E."/>
            <person name="Kohn T."/>
            <person name="Peeters S.H."/>
            <person name="Heuer A."/>
            <person name="Rast P."/>
            <person name="Oberbeckmann S."/>
            <person name="Bunk B."/>
            <person name="Jeske O."/>
            <person name="Meyerdierks A."/>
            <person name="Storesund J.E."/>
            <person name="Kallscheuer N."/>
            <person name="Luecker S."/>
            <person name="Lage O.M."/>
            <person name="Pohl T."/>
            <person name="Merkel B.J."/>
            <person name="Hornburger P."/>
            <person name="Mueller R.-W."/>
            <person name="Bruemmer F."/>
            <person name="Labrenz M."/>
            <person name="Spormann A.M."/>
            <person name="Op den Camp H."/>
            <person name="Overmann J."/>
            <person name="Amann R."/>
            <person name="Jetten M.S.M."/>
            <person name="Mascher T."/>
            <person name="Medema M.H."/>
            <person name="Devos D.P."/>
            <person name="Kaster A.-K."/>
            <person name="Ovreas L."/>
            <person name="Rohde M."/>
            <person name="Galperin M.Y."/>
            <person name="Jogler C."/>
        </authorList>
    </citation>
    <scope>NUCLEOTIDE SEQUENCE [LARGE SCALE GENOMIC DNA]</scope>
    <source>
        <strain evidence="2 3">V202</strain>
    </source>
</reference>
<dbReference type="InterPro" id="IPR037523">
    <property type="entry name" value="VOC_core"/>
</dbReference>
<dbReference type="PROSITE" id="PS51819">
    <property type="entry name" value="VOC"/>
    <property type="match status" value="1"/>
</dbReference>
<accession>A0A517WXX4</accession>
<dbReference type="InterPro" id="IPR004360">
    <property type="entry name" value="Glyas_Fos-R_dOase_dom"/>
</dbReference>
<dbReference type="Proteomes" id="UP000318384">
    <property type="component" value="Chromosome"/>
</dbReference>
<dbReference type="Gene3D" id="3.10.180.10">
    <property type="entry name" value="2,3-Dihydroxybiphenyl 1,2-Dioxygenase, domain 1"/>
    <property type="match status" value="1"/>
</dbReference>
<dbReference type="SUPFAM" id="SSF54593">
    <property type="entry name" value="Glyoxalase/Bleomycin resistance protein/Dihydroxybiphenyl dioxygenase"/>
    <property type="match status" value="1"/>
</dbReference>
<dbReference type="InterPro" id="IPR029068">
    <property type="entry name" value="Glyas_Bleomycin-R_OHBP_Dase"/>
</dbReference>